<feature type="transmembrane region" description="Helical" evidence="10">
    <location>
        <begin position="43"/>
        <end position="60"/>
    </location>
</feature>
<dbReference type="RefSeq" id="XP_013780356.1">
    <property type="nucleotide sequence ID" value="XM_013924902.2"/>
</dbReference>
<dbReference type="SMART" id="SM00724">
    <property type="entry name" value="TLC"/>
    <property type="match status" value="1"/>
</dbReference>
<dbReference type="InterPro" id="IPR009057">
    <property type="entry name" value="Homeodomain-like_sf"/>
</dbReference>
<evidence type="ECO:0000256" key="4">
    <source>
        <dbReference type="ARBA" id="ARBA00004991"/>
    </source>
</evidence>
<dbReference type="PIRSF" id="PIRSF005225">
    <property type="entry name" value="LAG1_LAC1"/>
    <property type="match status" value="1"/>
</dbReference>
<evidence type="ECO:0000256" key="10">
    <source>
        <dbReference type="SAM" id="Phobius"/>
    </source>
</evidence>
<dbReference type="PROSITE" id="PS50922">
    <property type="entry name" value="TLC"/>
    <property type="match status" value="1"/>
</dbReference>
<dbReference type="Proteomes" id="UP000694941">
    <property type="component" value="Unplaced"/>
</dbReference>
<dbReference type="InterPro" id="IPR016439">
    <property type="entry name" value="Lag1/Lac1-like"/>
</dbReference>
<keyword evidence="7 8" id="KW-0472">Membrane</keyword>
<evidence type="ECO:0000256" key="8">
    <source>
        <dbReference type="PROSITE-ProRule" id="PRU00205"/>
    </source>
</evidence>
<evidence type="ECO:0000256" key="5">
    <source>
        <dbReference type="ARBA" id="ARBA00022692"/>
    </source>
</evidence>
<proteinExistence type="predicted"/>
<sequence length="369" mass="43870">MEEGLISRLNNWFWNEDVWLPKNMTWEIIRRQEKARYAQFSELYNGLLVAVVLIFVRYILERLVFTPVGIYLGLKATRPKRAPENPVLEKAFKANGRIPFKQVQGLAKQLDWSGRKVERWLRQRTVQEKPLTLTKFTESSWRFTFYFSAFLYGLYTLSDKPWLWDTRYCWYGYPHQSVTDDVWWYYMVELGFYWSLTFSQFLDIKRKDFLQMFVHHIITIMLLSFSWACNFWRVGTLVMLIHDFADIPLEVTKMIKYLGKQNMADVSFMIFTLAWIVSRLGLFPYRVIYSTMYEAITILDFFPVYFIFNSLLLALQLLHVVWTWIIVCIALQAFQKGVRDLRSDDSSNANGSSSNDETSPSKARKNNRS</sequence>
<evidence type="ECO:0000313" key="12">
    <source>
        <dbReference type="Proteomes" id="UP000694941"/>
    </source>
</evidence>
<feature type="transmembrane region" description="Helical" evidence="10">
    <location>
        <begin position="305"/>
        <end position="334"/>
    </location>
</feature>
<evidence type="ECO:0000313" key="13">
    <source>
        <dbReference type="RefSeq" id="XP_013780356.1"/>
    </source>
</evidence>
<feature type="compositionally biased region" description="Low complexity" evidence="9">
    <location>
        <begin position="346"/>
        <end position="356"/>
    </location>
</feature>
<evidence type="ECO:0000256" key="3">
    <source>
        <dbReference type="ARBA" id="ARBA00004760"/>
    </source>
</evidence>
<keyword evidence="6 10" id="KW-1133">Transmembrane helix</keyword>
<dbReference type="GeneID" id="106464745"/>
<feature type="region of interest" description="Disordered" evidence="9">
    <location>
        <begin position="342"/>
        <end position="369"/>
    </location>
</feature>
<name>A0ABM1BEH8_LIMPO</name>
<evidence type="ECO:0000259" key="11">
    <source>
        <dbReference type="PROSITE" id="PS50922"/>
    </source>
</evidence>
<dbReference type="SUPFAM" id="SSF46689">
    <property type="entry name" value="Homeodomain-like"/>
    <property type="match status" value="1"/>
</dbReference>
<evidence type="ECO:0000256" key="6">
    <source>
        <dbReference type="ARBA" id="ARBA00022989"/>
    </source>
</evidence>
<feature type="transmembrane region" description="Helical" evidence="10">
    <location>
        <begin position="263"/>
        <end position="285"/>
    </location>
</feature>
<organism evidence="12 13">
    <name type="scientific">Limulus polyphemus</name>
    <name type="common">Atlantic horseshoe crab</name>
    <dbReference type="NCBI Taxonomy" id="6850"/>
    <lineage>
        <taxon>Eukaryota</taxon>
        <taxon>Metazoa</taxon>
        <taxon>Ecdysozoa</taxon>
        <taxon>Arthropoda</taxon>
        <taxon>Chelicerata</taxon>
        <taxon>Merostomata</taxon>
        <taxon>Xiphosura</taxon>
        <taxon>Limulidae</taxon>
        <taxon>Limulus</taxon>
    </lineage>
</organism>
<gene>
    <name evidence="13" type="primary">LOC106464745</name>
</gene>
<evidence type="ECO:0000256" key="7">
    <source>
        <dbReference type="ARBA" id="ARBA00023136"/>
    </source>
</evidence>
<dbReference type="PANTHER" id="PTHR12560">
    <property type="entry name" value="LONGEVITY ASSURANCE FACTOR 1 LAG1"/>
    <property type="match status" value="1"/>
</dbReference>
<comment type="pathway">
    <text evidence="3">Lipid metabolism; sphingolipid metabolism.</text>
</comment>
<evidence type="ECO:0000256" key="1">
    <source>
        <dbReference type="ARBA" id="ARBA00004123"/>
    </source>
</evidence>
<feature type="transmembrane region" description="Helical" evidence="10">
    <location>
        <begin position="183"/>
        <end position="202"/>
    </location>
</feature>
<reference evidence="13" key="1">
    <citation type="submission" date="2025-08" db="UniProtKB">
        <authorList>
            <consortium name="RefSeq"/>
        </authorList>
    </citation>
    <scope>IDENTIFICATION</scope>
    <source>
        <tissue evidence="13">Muscle</tissue>
    </source>
</reference>
<protein>
    <submittedName>
        <fullName evidence="13">Ceramide synthase 6-like</fullName>
    </submittedName>
</protein>
<accession>A0ABM1BEH8</accession>
<evidence type="ECO:0000256" key="9">
    <source>
        <dbReference type="SAM" id="MobiDB-lite"/>
    </source>
</evidence>
<dbReference type="PANTHER" id="PTHR12560:SF0">
    <property type="entry name" value="LD18904P"/>
    <property type="match status" value="1"/>
</dbReference>
<dbReference type="InterPro" id="IPR006634">
    <property type="entry name" value="TLC-dom"/>
</dbReference>
<keyword evidence="12" id="KW-1185">Reference proteome</keyword>
<evidence type="ECO:0000256" key="2">
    <source>
        <dbReference type="ARBA" id="ARBA00004141"/>
    </source>
</evidence>
<dbReference type="Gene3D" id="1.10.10.60">
    <property type="entry name" value="Homeodomain-like"/>
    <property type="match status" value="1"/>
</dbReference>
<keyword evidence="5 8" id="KW-0812">Transmembrane</keyword>
<dbReference type="Pfam" id="PF03798">
    <property type="entry name" value="TRAM_LAG1_CLN8"/>
    <property type="match status" value="1"/>
</dbReference>
<comment type="pathway">
    <text evidence="4">Sphingolipid metabolism.</text>
</comment>
<feature type="domain" description="TLC" evidence="11">
    <location>
        <begin position="134"/>
        <end position="335"/>
    </location>
</feature>
<feature type="transmembrane region" description="Helical" evidence="10">
    <location>
        <begin position="209"/>
        <end position="228"/>
    </location>
</feature>
<comment type="subcellular location">
    <subcellularLocation>
        <location evidence="2">Membrane</location>
        <topology evidence="2">Multi-pass membrane protein</topology>
    </subcellularLocation>
    <subcellularLocation>
        <location evidence="1">Nucleus</location>
    </subcellularLocation>
</comment>